<comment type="similarity">
    <text evidence="2">Belongs to the TAF4 family.</text>
</comment>
<evidence type="ECO:0000256" key="1">
    <source>
        <dbReference type="ARBA" id="ARBA00004123"/>
    </source>
</evidence>
<proteinExistence type="inferred from homology"/>
<evidence type="ECO:0000256" key="2">
    <source>
        <dbReference type="ARBA" id="ARBA00006178"/>
    </source>
</evidence>
<dbReference type="PANTHER" id="PTHR15138">
    <property type="entry name" value="TRANSCRIPTION INITIATION FACTOR TFIID SUBUNIT 4"/>
    <property type="match status" value="1"/>
</dbReference>
<comment type="caution">
    <text evidence="7">The sequence shown here is derived from an EMBL/GenBank/DDBJ whole genome shotgun (WGS) entry which is preliminary data.</text>
</comment>
<evidence type="ECO:0000256" key="4">
    <source>
        <dbReference type="ARBA" id="ARBA00023163"/>
    </source>
</evidence>
<feature type="domain" description="Transcription initiation factor TFIID component TAF4 C-terminal" evidence="6">
    <location>
        <begin position="69"/>
        <end position="110"/>
    </location>
</feature>
<accession>A0A438DY27</accession>
<dbReference type="GO" id="GO:0006366">
    <property type="term" value="P:transcription by RNA polymerase II"/>
    <property type="evidence" value="ECO:0007669"/>
    <property type="project" value="UniProtKB-ARBA"/>
</dbReference>
<keyword evidence="5" id="KW-0539">Nucleus</keyword>
<dbReference type="Pfam" id="PF05236">
    <property type="entry name" value="TAF4"/>
    <property type="match status" value="1"/>
</dbReference>
<evidence type="ECO:0000256" key="3">
    <source>
        <dbReference type="ARBA" id="ARBA00023015"/>
    </source>
</evidence>
<name>A0A438DY27_VITVI</name>
<dbReference type="InterPro" id="IPR045144">
    <property type="entry name" value="TAF4"/>
</dbReference>
<dbReference type="InterPro" id="IPR007900">
    <property type="entry name" value="TAF4_C"/>
</dbReference>
<dbReference type="Proteomes" id="UP000288805">
    <property type="component" value="Unassembled WGS sequence"/>
</dbReference>
<dbReference type="GO" id="GO:0005669">
    <property type="term" value="C:transcription factor TFIID complex"/>
    <property type="evidence" value="ECO:0007669"/>
    <property type="project" value="InterPro"/>
</dbReference>
<evidence type="ECO:0000313" key="7">
    <source>
        <dbReference type="EMBL" id="RVW40411.1"/>
    </source>
</evidence>
<keyword evidence="4" id="KW-0804">Transcription</keyword>
<organism evidence="7 8">
    <name type="scientific">Vitis vinifera</name>
    <name type="common">Grape</name>
    <dbReference type="NCBI Taxonomy" id="29760"/>
    <lineage>
        <taxon>Eukaryota</taxon>
        <taxon>Viridiplantae</taxon>
        <taxon>Streptophyta</taxon>
        <taxon>Embryophyta</taxon>
        <taxon>Tracheophyta</taxon>
        <taxon>Spermatophyta</taxon>
        <taxon>Magnoliopsida</taxon>
        <taxon>eudicotyledons</taxon>
        <taxon>Gunneridae</taxon>
        <taxon>Pentapetalae</taxon>
        <taxon>rosids</taxon>
        <taxon>Vitales</taxon>
        <taxon>Vitaceae</taxon>
        <taxon>Viteae</taxon>
        <taxon>Vitis</taxon>
    </lineage>
</organism>
<protein>
    <recommendedName>
        <fullName evidence="6">Transcription initiation factor TFIID component TAF4 C-terminal domain-containing protein</fullName>
    </recommendedName>
</protein>
<sequence>MQVDVVFLDFSLISNMAHLLEICTYFEGYTKWGLSCRKLLNSTSSQHCVVLCIVSVFLLNSFWTGGVRKFGRNNAIVPQTRVARNITVKDVISVLEREPQMLKSTLIYRLYEKMRSGAATE</sequence>
<evidence type="ECO:0000256" key="5">
    <source>
        <dbReference type="ARBA" id="ARBA00023242"/>
    </source>
</evidence>
<dbReference type="GO" id="GO:0006352">
    <property type="term" value="P:DNA-templated transcription initiation"/>
    <property type="evidence" value="ECO:0007669"/>
    <property type="project" value="InterPro"/>
</dbReference>
<reference evidence="7 8" key="1">
    <citation type="journal article" date="2018" name="PLoS Genet.">
        <title>Population sequencing reveals clonal diversity and ancestral inbreeding in the grapevine cultivar Chardonnay.</title>
        <authorList>
            <person name="Roach M.J."/>
            <person name="Johnson D.L."/>
            <person name="Bohlmann J."/>
            <person name="van Vuuren H.J."/>
            <person name="Jones S.J."/>
            <person name="Pretorius I.S."/>
            <person name="Schmidt S.A."/>
            <person name="Borneman A.R."/>
        </authorList>
    </citation>
    <scope>NUCLEOTIDE SEQUENCE [LARGE SCALE GENOMIC DNA]</scope>
    <source>
        <strain evidence="8">cv. Chardonnay</strain>
        <tissue evidence="7">Leaf</tissue>
    </source>
</reference>
<gene>
    <name evidence="7" type="ORF">CK203_090054</name>
</gene>
<dbReference type="AlphaFoldDB" id="A0A438DY27"/>
<comment type="subcellular location">
    <subcellularLocation>
        <location evidence="1">Nucleus</location>
    </subcellularLocation>
</comment>
<dbReference type="PANTHER" id="PTHR15138:SF14">
    <property type="entry name" value="TRANSCRIPTION INITIATION FACTOR TFIID SUBUNIT 4"/>
    <property type="match status" value="1"/>
</dbReference>
<dbReference type="OrthoDB" id="21060at2759"/>
<evidence type="ECO:0000259" key="6">
    <source>
        <dbReference type="Pfam" id="PF05236"/>
    </source>
</evidence>
<evidence type="ECO:0000313" key="8">
    <source>
        <dbReference type="Proteomes" id="UP000288805"/>
    </source>
</evidence>
<keyword evidence="3" id="KW-0805">Transcription regulation</keyword>
<dbReference type="EMBL" id="QGNW01001459">
    <property type="protein sequence ID" value="RVW40411.1"/>
    <property type="molecule type" value="Genomic_DNA"/>
</dbReference>